<comment type="similarity">
    <text evidence="5">Belongs to the APC3/CDC27 family.</text>
</comment>
<dbReference type="PROSITE" id="PS50005">
    <property type="entry name" value="TPR"/>
    <property type="match status" value="5"/>
</dbReference>
<feature type="repeat" description="TPR" evidence="7">
    <location>
        <begin position="583"/>
        <end position="616"/>
    </location>
</feature>
<feature type="compositionally biased region" description="Polar residues" evidence="8">
    <location>
        <begin position="313"/>
        <end position="323"/>
    </location>
</feature>
<evidence type="ECO:0000256" key="8">
    <source>
        <dbReference type="SAM" id="MobiDB-lite"/>
    </source>
</evidence>
<comment type="subcellular location">
    <subcellularLocation>
        <location evidence="1">Nucleus</location>
    </subcellularLocation>
</comment>
<dbReference type="Proteomes" id="UP000736164">
    <property type="component" value="Unassembled WGS sequence"/>
</dbReference>
<name>A0A8J7NG94_ATRSP</name>
<evidence type="ECO:0000256" key="4">
    <source>
        <dbReference type="ARBA" id="ARBA00023242"/>
    </source>
</evidence>
<feature type="compositionally biased region" description="Low complexity" evidence="8">
    <location>
        <begin position="880"/>
        <end position="906"/>
    </location>
</feature>
<dbReference type="InterPro" id="IPR019734">
    <property type="entry name" value="TPR_rpt"/>
</dbReference>
<feature type="compositionally biased region" description="Gly residues" evidence="8">
    <location>
        <begin position="1257"/>
        <end position="1266"/>
    </location>
</feature>
<dbReference type="Pfam" id="PF12895">
    <property type="entry name" value="ANAPC3"/>
    <property type="match status" value="1"/>
</dbReference>
<feature type="compositionally biased region" description="Low complexity" evidence="8">
    <location>
        <begin position="364"/>
        <end position="377"/>
    </location>
</feature>
<feature type="repeat" description="TPR" evidence="7">
    <location>
        <begin position="617"/>
        <end position="650"/>
    </location>
</feature>
<gene>
    <name evidence="9" type="primary">Cdc27</name>
    <name evidence="9" type="ORF">GTO95_0007620</name>
</gene>
<dbReference type="SUPFAM" id="SSF48452">
    <property type="entry name" value="TPR-like"/>
    <property type="match status" value="2"/>
</dbReference>
<keyword evidence="10" id="KW-1185">Reference proteome</keyword>
<keyword evidence="3 7" id="KW-0802">TPR repeat</keyword>
<feature type="region of interest" description="Disordered" evidence="8">
    <location>
        <begin position="362"/>
        <end position="393"/>
    </location>
</feature>
<organism evidence="9 10">
    <name type="scientific">Atractosteus spatula</name>
    <name type="common">Alligator gar</name>
    <name type="synonym">Lepisosteus spatula</name>
    <dbReference type="NCBI Taxonomy" id="7917"/>
    <lineage>
        <taxon>Eukaryota</taxon>
        <taxon>Metazoa</taxon>
        <taxon>Chordata</taxon>
        <taxon>Craniata</taxon>
        <taxon>Vertebrata</taxon>
        <taxon>Euteleostomi</taxon>
        <taxon>Actinopterygii</taxon>
        <taxon>Neopterygii</taxon>
        <taxon>Holostei</taxon>
        <taxon>Semionotiformes</taxon>
        <taxon>Lepisosteidae</taxon>
        <taxon>Atractosteus</taxon>
    </lineage>
</organism>
<feature type="non-terminal residue" evidence="9">
    <location>
        <position position="1"/>
    </location>
</feature>
<dbReference type="GO" id="GO:0005737">
    <property type="term" value="C:cytoplasm"/>
    <property type="evidence" value="ECO:0007669"/>
    <property type="project" value="TreeGrafter"/>
</dbReference>
<dbReference type="GO" id="GO:0007091">
    <property type="term" value="P:metaphase/anaphase transition of mitotic cell cycle"/>
    <property type="evidence" value="ECO:0007669"/>
    <property type="project" value="TreeGrafter"/>
</dbReference>
<evidence type="ECO:0000256" key="1">
    <source>
        <dbReference type="ARBA" id="ARBA00004123"/>
    </source>
</evidence>
<evidence type="ECO:0000256" key="5">
    <source>
        <dbReference type="ARBA" id="ARBA00038210"/>
    </source>
</evidence>
<dbReference type="FunFam" id="1.25.40.10:FF:000018">
    <property type="entry name" value="Cell division cycle protein 27 homolog B"/>
    <property type="match status" value="1"/>
</dbReference>
<feature type="region of interest" description="Disordered" evidence="8">
    <location>
        <begin position="1222"/>
        <end position="1273"/>
    </location>
</feature>
<feature type="compositionally biased region" description="Polar residues" evidence="8">
    <location>
        <begin position="869"/>
        <end position="879"/>
    </location>
</feature>
<evidence type="ECO:0000313" key="9">
    <source>
        <dbReference type="EMBL" id="MBN3312906.1"/>
    </source>
</evidence>
<evidence type="ECO:0000256" key="6">
    <source>
        <dbReference type="ARBA" id="ARBA00039307"/>
    </source>
</evidence>
<protein>
    <recommendedName>
        <fullName evidence="6">Cell division cycle protein 27 homolog</fullName>
    </recommendedName>
</protein>
<feature type="repeat" description="TPR" evidence="7">
    <location>
        <begin position="651"/>
        <end position="684"/>
    </location>
</feature>
<dbReference type="GO" id="GO:0016567">
    <property type="term" value="P:protein ubiquitination"/>
    <property type="evidence" value="ECO:0007669"/>
    <property type="project" value="TreeGrafter"/>
</dbReference>
<comment type="caution">
    <text evidence="9">The sequence shown here is derived from an EMBL/GenBank/DDBJ whole genome shotgun (WGS) entry which is preliminary data.</text>
</comment>
<feature type="repeat" description="TPR" evidence="7">
    <location>
        <begin position="685"/>
        <end position="718"/>
    </location>
</feature>
<feature type="region of interest" description="Disordered" evidence="8">
    <location>
        <begin position="869"/>
        <end position="926"/>
    </location>
</feature>
<dbReference type="SMART" id="SM00028">
    <property type="entry name" value="TPR"/>
    <property type="match status" value="8"/>
</dbReference>
<evidence type="ECO:0000313" key="10">
    <source>
        <dbReference type="Proteomes" id="UP000736164"/>
    </source>
</evidence>
<dbReference type="GO" id="GO:0031145">
    <property type="term" value="P:anaphase-promoting complex-dependent catabolic process"/>
    <property type="evidence" value="ECO:0007669"/>
    <property type="project" value="TreeGrafter"/>
</dbReference>
<dbReference type="GO" id="GO:0051301">
    <property type="term" value="P:cell division"/>
    <property type="evidence" value="ECO:0007669"/>
    <property type="project" value="TreeGrafter"/>
</dbReference>
<dbReference type="PANTHER" id="PTHR12558:SF13">
    <property type="entry name" value="CELL DIVISION CYCLE PROTEIN 27 HOMOLOG"/>
    <property type="match status" value="1"/>
</dbReference>
<feature type="region of interest" description="Disordered" evidence="8">
    <location>
        <begin position="1023"/>
        <end position="1061"/>
    </location>
</feature>
<dbReference type="Gene3D" id="1.25.40.10">
    <property type="entry name" value="Tetratricopeptide repeat domain"/>
    <property type="match status" value="4"/>
</dbReference>
<dbReference type="EMBL" id="JAAWVO010008816">
    <property type="protein sequence ID" value="MBN3312906.1"/>
    <property type="molecule type" value="Genomic_DNA"/>
</dbReference>
<dbReference type="FunFam" id="1.25.40.10:FF:000051">
    <property type="entry name" value="Cell division cycle protein 27 isoform X3"/>
    <property type="match status" value="1"/>
</dbReference>
<evidence type="ECO:0000256" key="7">
    <source>
        <dbReference type="PROSITE-ProRule" id="PRU00339"/>
    </source>
</evidence>
<dbReference type="GO" id="GO:0005680">
    <property type="term" value="C:anaphase-promoting complex"/>
    <property type="evidence" value="ECO:0007669"/>
    <property type="project" value="TreeGrafter"/>
</dbReference>
<dbReference type="PANTHER" id="PTHR12558">
    <property type="entry name" value="CELL DIVISION CYCLE 16,23,27"/>
    <property type="match status" value="1"/>
</dbReference>
<sequence length="1340" mass="146258">MTVLQEPVQVTEENKEMRRSYLVKMRAACGGNAPTRVRLSPAACFFLCARTVHSEEALFLLATCYYRSGKAYKAYRLLKGHSCTTPQCKYLLAKCCVDLSRLAEGEQILTGGVLNKQKSHDDIVTEFGDSACFTLSLLGQIYCKTDRLAKGSECYQKSLSLNPFLWSPFESLCQIGEKPDPDQMFKLTSLQNFSSCQQNCPTYISTHTVPHRQVDTVLMETPQDTLELNRLNLESSNSKYTSLSTDSTAPYIDSSVISPDSVPLGTSSSLISKQPQNKPKSGRSLLGGPAALSPLTPSFGILPLEPSPGDASYLQNFTNTSSVMDPPTGAPPKKSVARISQASTKSVFAQSGNSREVIPIPFNQTQSSAPQTSTTPQVLSPTIAAPPNVQPRRSTRLFTSASSTAKENSKKLKMKFPTKIPNRKTKTKTSKGGITSSNLNESIDILKLDSSLISEGKGNAVTPQLQAFTIQKAAADGLMNLMREMGKGYLALCSYNCKEAINILSQLPSHHYNTGWVLSQIGRAHFELAEYMQAERIFSEVRRIESYRVEGMEIYSTTLWHLQKDVALSALSKDLTDMDKNSPEAWCVAGNCFSLQREHDIAIKFFQRAIQVDPSFAYAYTLLGHEFVLTEELEKALACFRNAIRVNSRHYNAWYGLGMIYYKQEKFSLAEIHFKKALSINPQSSVLLCHIGVVQHALKKSDHALETLNKAINIDPKNPLCKFHRASILFANEKYKAALQELEELKQIVPKESLVYFLIGKVYKKLGQTHLALMNFSWAMDLDPKGANNQIKEAIDKRYLPDDEEPVPEDFPYDSGCPPERQEAGGVELASALGEAAAPVSLRCMAAMAPALTDAPAEAHHIRFKLAPPSSTLSPGSVENNSNSSNILLSSNGAVKRKPAVAPAPAGRKEEPPRQEPAPPTPLGKLQPLVTSYLCSDAKQVERHVQQQLGSFLQTTFSRLPSLDALRQRSPAVLTRKAEAALRRAAGDPGAEDGLSRFLKSGSVPTELERLSLSGTANLRAAESAFDSDVTESSSGGETDVEEEELTKESAGVQPVAQSLAPSRADIRHRALLIPREDRELEKTLDQRVLSWHQSSLIDPIGSGRRAAPGSAVDLSRSEYEGWQLVSPPGGSGPVPLRTRVHSLGTPVPFASHQRPQQRKLLSVVCTVLSLGSVRPTASAKPVMSCGRHPYCIEVWKNLLRIAAQSELAEMGSLLDRGHMRAPTPSGERGWGGHKCSRSSPSFEVKTKEKEPWGLAGSRGEGAGAGGDDRSMGYGRGELSDPWQGKGSALSVLKCGSPAHDQLDKHAVSRACLSLSSPRIVVFHRVLCSGAPLPDKEPDC</sequence>
<evidence type="ECO:0000256" key="2">
    <source>
        <dbReference type="ARBA" id="ARBA00022737"/>
    </source>
</evidence>
<feature type="non-terminal residue" evidence="9">
    <location>
        <position position="1340"/>
    </location>
</feature>
<feature type="region of interest" description="Disordered" evidence="8">
    <location>
        <begin position="263"/>
        <end position="289"/>
    </location>
</feature>
<evidence type="ECO:0000256" key="3">
    <source>
        <dbReference type="ARBA" id="ARBA00022803"/>
    </source>
</evidence>
<feature type="region of interest" description="Disordered" evidence="8">
    <location>
        <begin position="312"/>
        <end position="341"/>
    </location>
</feature>
<accession>A0A8J7NG94</accession>
<keyword evidence="4" id="KW-0539">Nucleus</keyword>
<dbReference type="Pfam" id="PF13181">
    <property type="entry name" value="TPR_8"/>
    <property type="match status" value="3"/>
</dbReference>
<keyword evidence="2" id="KW-0677">Repeat</keyword>
<dbReference type="InterPro" id="IPR011990">
    <property type="entry name" value="TPR-like_helical_dom_sf"/>
</dbReference>
<dbReference type="PROSITE" id="PS50293">
    <property type="entry name" value="TPR_REGION"/>
    <property type="match status" value="1"/>
</dbReference>
<feature type="compositionally biased region" description="Polar residues" evidence="8">
    <location>
        <begin position="264"/>
        <end position="279"/>
    </location>
</feature>
<feature type="repeat" description="TPR" evidence="7">
    <location>
        <begin position="753"/>
        <end position="786"/>
    </location>
</feature>
<reference evidence="9" key="1">
    <citation type="journal article" date="2021" name="Cell">
        <title>Tracing the genetic footprints of vertebrate landing in non-teleost ray-finned fishes.</title>
        <authorList>
            <person name="Bi X."/>
            <person name="Wang K."/>
            <person name="Yang L."/>
            <person name="Pan H."/>
            <person name="Jiang H."/>
            <person name="Wei Q."/>
            <person name="Fang M."/>
            <person name="Yu H."/>
            <person name="Zhu C."/>
            <person name="Cai Y."/>
            <person name="He Y."/>
            <person name="Gan X."/>
            <person name="Zeng H."/>
            <person name="Yu D."/>
            <person name="Zhu Y."/>
            <person name="Jiang H."/>
            <person name="Qiu Q."/>
            <person name="Yang H."/>
            <person name="Zhang Y.E."/>
            <person name="Wang W."/>
            <person name="Zhu M."/>
            <person name="He S."/>
            <person name="Zhang G."/>
        </authorList>
    </citation>
    <scope>NUCLEOTIDE SEQUENCE</scope>
    <source>
        <strain evidence="9">Allg_001</strain>
    </source>
</reference>
<proteinExistence type="inferred from homology"/>
<dbReference type="Pfam" id="PF00515">
    <property type="entry name" value="TPR_1"/>
    <property type="match status" value="1"/>
</dbReference>